<evidence type="ECO:0000256" key="2">
    <source>
        <dbReference type="ARBA" id="ARBA00023315"/>
    </source>
</evidence>
<gene>
    <name evidence="4" type="ORF">ABB26_06240</name>
</gene>
<organism evidence="4 5">
    <name type="scientific">Stenotrophomonas humi</name>
    <dbReference type="NCBI Taxonomy" id="405444"/>
    <lineage>
        <taxon>Bacteria</taxon>
        <taxon>Pseudomonadati</taxon>
        <taxon>Pseudomonadota</taxon>
        <taxon>Gammaproteobacteria</taxon>
        <taxon>Lysobacterales</taxon>
        <taxon>Lysobacteraceae</taxon>
        <taxon>Stenotrophomonas</taxon>
    </lineage>
</organism>
<keyword evidence="1 4" id="KW-0808">Transferase</keyword>
<dbReference type="PANTHER" id="PTHR43877:SF2">
    <property type="entry name" value="AMINOALKYLPHOSPHONATE N-ACETYLTRANSFERASE-RELATED"/>
    <property type="match status" value="1"/>
</dbReference>
<reference evidence="4 5" key="1">
    <citation type="submission" date="2015-05" db="EMBL/GenBank/DDBJ databases">
        <title>Genome sequencing and analysis of members of genus Stenotrophomonas.</title>
        <authorList>
            <person name="Patil P.P."/>
            <person name="Midha S."/>
            <person name="Patil P.B."/>
        </authorList>
    </citation>
    <scope>NUCLEOTIDE SEQUENCE [LARGE SCALE GENOMIC DNA]</scope>
    <source>
        <strain evidence="4 5">DSM 18929</strain>
    </source>
</reference>
<evidence type="ECO:0000259" key="3">
    <source>
        <dbReference type="PROSITE" id="PS51186"/>
    </source>
</evidence>
<dbReference type="InterPro" id="IPR000182">
    <property type="entry name" value="GNAT_dom"/>
</dbReference>
<dbReference type="PROSITE" id="PS51186">
    <property type="entry name" value="GNAT"/>
    <property type="match status" value="1"/>
</dbReference>
<dbReference type="RefSeq" id="WP_057632816.1">
    <property type="nucleotide sequence ID" value="NZ_LDJI01000011.1"/>
</dbReference>
<accession>A0A0R0CEN6</accession>
<comment type="caution">
    <text evidence="4">The sequence shown here is derived from an EMBL/GenBank/DDBJ whole genome shotgun (WGS) entry which is preliminary data.</text>
</comment>
<evidence type="ECO:0000313" key="4">
    <source>
        <dbReference type="EMBL" id="KRG64946.1"/>
    </source>
</evidence>
<feature type="domain" description="N-acetyltransferase" evidence="3">
    <location>
        <begin position="4"/>
        <end position="166"/>
    </location>
</feature>
<name>A0A0R0CEN6_9GAMM</name>
<dbReference type="STRING" id="405444.ABB26_06240"/>
<dbReference type="PANTHER" id="PTHR43877">
    <property type="entry name" value="AMINOALKYLPHOSPHONATE N-ACETYLTRANSFERASE-RELATED-RELATED"/>
    <property type="match status" value="1"/>
</dbReference>
<dbReference type="PATRIC" id="fig|405444.3.peg.249"/>
<dbReference type="InterPro" id="IPR016181">
    <property type="entry name" value="Acyl_CoA_acyltransferase"/>
</dbReference>
<dbReference type="SUPFAM" id="SSF55729">
    <property type="entry name" value="Acyl-CoA N-acyltransferases (Nat)"/>
    <property type="match status" value="1"/>
</dbReference>
<dbReference type="GO" id="GO:0016747">
    <property type="term" value="F:acyltransferase activity, transferring groups other than amino-acyl groups"/>
    <property type="evidence" value="ECO:0007669"/>
    <property type="project" value="InterPro"/>
</dbReference>
<evidence type="ECO:0000256" key="1">
    <source>
        <dbReference type="ARBA" id="ARBA00022679"/>
    </source>
</evidence>
<dbReference type="EMBL" id="LDJI01000011">
    <property type="protein sequence ID" value="KRG64946.1"/>
    <property type="molecule type" value="Genomic_DNA"/>
</dbReference>
<dbReference type="InterPro" id="IPR050832">
    <property type="entry name" value="Bact_Acetyltransf"/>
</dbReference>
<protein>
    <submittedName>
        <fullName evidence="4">GCN5 family acetyltransferase</fullName>
    </submittedName>
</protein>
<dbReference type="Pfam" id="PF00583">
    <property type="entry name" value="Acetyltransf_1"/>
    <property type="match status" value="1"/>
</dbReference>
<dbReference type="OrthoDB" id="119501at2"/>
<evidence type="ECO:0000313" key="5">
    <source>
        <dbReference type="Proteomes" id="UP000050864"/>
    </source>
</evidence>
<dbReference type="Proteomes" id="UP000050864">
    <property type="component" value="Unassembled WGS sequence"/>
</dbReference>
<proteinExistence type="predicted"/>
<keyword evidence="5" id="KW-1185">Reference proteome</keyword>
<dbReference type="Gene3D" id="3.40.630.30">
    <property type="match status" value="1"/>
</dbReference>
<dbReference type="AlphaFoldDB" id="A0A0R0CEN6"/>
<keyword evidence="2" id="KW-0012">Acyltransferase</keyword>
<sequence>MNELTFRTATATDIPALIELVTSAYRGDASRVGWTTEADLLDGQRVDADGILADINRPRSVILIAEQNGQLQACCHVADEDGHGYFGMFAVSPTAQGGGVGKQVMQQAERHAFEQWQLPTMQMTVIDCRDELIAFYERRGYVRTGIKKPFPYGDARYGLPKRDDLQFEVLEKPLGTAA</sequence>
<dbReference type="CDD" id="cd04301">
    <property type="entry name" value="NAT_SF"/>
    <property type="match status" value="1"/>
</dbReference>